<protein>
    <submittedName>
        <fullName evidence="2">Uncharacterized protein</fullName>
    </submittedName>
</protein>
<gene>
    <name evidence="2" type="ORF">PCOR1329_LOCUS71566</name>
</gene>
<feature type="compositionally biased region" description="Low complexity" evidence="1">
    <location>
        <begin position="1"/>
        <end position="15"/>
    </location>
</feature>
<feature type="compositionally biased region" description="Polar residues" evidence="1">
    <location>
        <begin position="385"/>
        <end position="395"/>
    </location>
</feature>
<dbReference type="EMBL" id="CAUYUJ010019505">
    <property type="protein sequence ID" value="CAK0891703.1"/>
    <property type="molecule type" value="Genomic_DNA"/>
</dbReference>
<dbReference type="InterPro" id="IPR029063">
    <property type="entry name" value="SAM-dependent_MTases_sf"/>
</dbReference>
<feature type="compositionally biased region" description="Basic and acidic residues" evidence="1">
    <location>
        <begin position="417"/>
        <end position="429"/>
    </location>
</feature>
<organism evidence="2 3">
    <name type="scientific">Prorocentrum cordatum</name>
    <dbReference type="NCBI Taxonomy" id="2364126"/>
    <lineage>
        <taxon>Eukaryota</taxon>
        <taxon>Sar</taxon>
        <taxon>Alveolata</taxon>
        <taxon>Dinophyceae</taxon>
        <taxon>Prorocentrales</taxon>
        <taxon>Prorocentraceae</taxon>
        <taxon>Prorocentrum</taxon>
    </lineage>
</organism>
<dbReference type="Gene3D" id="3.40.50.150">
    <property type="entry name" value="Vaccinia Virus protein VP39"/>
    <property type="match status" value="1"/>
</dbReference>
<evidence type="ECO:0000313" key="2">
    <source>
        <dbReference type="EMBL" id="CAK0891703.1"/>
    </source>
</evidence>
<feature type="compositionally biased region" description="Basic and acidic residues" evidence="1">
    <location>
        <begin position="365"/>
        <end position="375"/>
    </location>
</feature>
<feature type="compositionally biased region" description="Basic and acidic residues" evidence="1">
    <location>
        <begin position="300"/>
        <end position="310"/>
    </location>
</feature>
<feature type="compositionally biased region" description="Low complexity" evidence="1">
    <location>
        <begin position="29"/>
        <end position="64"/>
    </location>
</feature>
<name>A0ABN9X1L0_9DINO</name>
<evidence type="ECO:0000256" key="1">
    <source>
        <dbReference type="SAM" id="MobiDB-lite"/>
    </source>
</evidence>
<sequence length="1359" mass="144711">MSRRPAGAGHAGPRASSRRFKGRVRAARASRQAAPAGAPAARRALRAALARAEAAAAAEGPRAGAAPRAAAAAGAALPRAAAAAPVGAWPCEAARGAAEAPEEGRGEAFNVEDEWLEPAVTKGPERKAPERHYSAYPTPAKLGPRRGEAPIVDVELDGLVTFEVLGPAADAGGRQSKFGRVGFHAVFEVAHLGAEREEESIQMGVAFEGPSEVPLMHFCPVSTDHSKCLCGQEGSGSKFYDAAIIHVGRWRYSKLPFVGHAGEGASRAKVIKVINAARAKAKAKERPSSATKPGQPPTPDKLESLRDRLANGELGLQPAAQRRSAGPVARLRSDSPRPREAGGDAGVEEVEELEEPSARRGCSGKRSDRMGEDRQSLQGRILSKASVQGGANSQPRHLGVAGGGAASVMEGAGRQGTLKDENEKSDMKCAKLQSEGQGKGRGKGRGGGKGKDSKSDLPKPGAPAFFVKMRQAAKAERRRSAELTWLVQRALERLRQLIQPDAIMGTDLAAFGELLRARLPAKLPGVGSSAAAAPDGGFSGKGLEAWLECCIVALNAMWLEGDARWPKFSALGQERHVAAARVRAFWILERRVEAFWRPQSEPLPSAPASTFLASRSISYTGEAVRRAEELSCCLGCRPRIGALRGGSWTCDEDERMARWFNDPLSTLMPLDRAPVRPKPGRARCERESLLPLARGLLERGLVIPIREADLLKIQGEPLLNGLFGVPKSQVAPEGPEGREVLRLIMNLAATKEVPLDFGGDLGALPYFAQWRSIVLGPDEELARSFDDFKGAFYVFRLPDAWAPLFAFDAVVDAASPGLGAPFGGQVYLGAARKDRSFPALRGGSALRELWQVYCDDADYAELARRCSEPAGGFAAGARDRYAQRDVPLSEKAALCAQLTAHLLAEAVSRKEAQMVARHWCHMSCFRRERGTVFRRLRRGIARWDGGKRSLPSADVCAELALALSLLPLRESDLRAPAGSAITASDASERGGGACWAVCLRASAKVFEPARRAVQQRWPEGVGPGDVRSIAAESLRGLLARAPHLRVLFVLGGSPCQGAARANVAAGGWAEARAQLVEHIPRVATLPREACPELVALPLAENTSSMSEGGRRRFTRALGSVPIDHWASGCSPVRGPRLHWLDFPLGPQGRSEGHGIFWVEWLESGASHPRGEHGAWATSMRPIPREKPPVAPAGLARAGRAARARWGADRYRYAPCQHKLGNVVYDRQGCPRPLTSAERAVPLGFPVKHCLRAAPKSAGLSGREVEDVRCGLHSNAFSAPVVAMLLGRGLLAAGALARPPTIAERWGARGAQAGECLGQLPGNAPSDTSSKEVRSAACEGLARSAIFEGSDISRAGTSTT</sequence>
<accession>A0ABN9X1L0</accession>
<evidence type="ECO:0000313" key="3">
    <source>
        <dbReference type="Proteomes" id="UP001189429"/>
    </source>
</evidence>
<feature type="compositionally biased region" description="Basic and acidic residues" evidence="1">
    <location>
        <begin position="124"/>
        <end position="133"/>
    </location>
</feature>
<feature type="region of interest" description="Disordered" evidence="1">
    <location>
        <begin position="279"/>
        <end position="462"/>
    </location>
</feature>
<dbReference type="Proteomes" id="UP001189429">
    <property type="component" value="Unassembled WGS sequence"/>
</dbReference>
<feature type="compositionally biased region" description="Basic and acidic residues" evidence="1">
    <location>
        <begin position="331"/>
        <end position="342"/>
    </location>
</feature>
<feature type="compositionally biased region" description="Basic residues" evidence="1">
    <location>
        <begin position="16"/>
        <end position="28"/>
    </location>
</feature>
<keyword evidence="3" id="KW-1185">Reference proteome</keyword>
<proteinExistence type="predicted"/>
<feature type="region of interest" description="Disordered" evidence="1">
    <location>
        <begin position="1"/>
        <end position="64"/>
    </location>
</feature>
<reference evidence="2" key="1">
    <citation type="submission" date="2023-10" db="EMBL/GenBank/DDBJ databases">
        <authorList>
            <person name="Chen Y."/>
            <person name="Shah S."/>
            <person name="Dougan E. K."/>
            <person name="Thang M."/>
            <person name="Chan C."/>
        </authorList>
    </citation>
    <scope>NUCLEOTIDE SEQUENCE [LARGE SCALE GENOMIC DNA]</scope>
</reference>
<feature type="region of interest" description="Disordered" evidence="1">
    <location>
        <begin position="124"/>
        <end position="144"/>
    </location>
</feature>
<comment type="caution">
    <text evidence="2">The sequence shown here is derived from an EMBL/GenBank/DDBJ whole genome shotgun (WGS) entry which is preliminary data.</text>
</comment>
<feature type="compositionally biased region" description="Acidic residues" evidence="1">
    <location>
        <begin position="346"/>
        <end position="355"/>
    </location>
</feature>